<name>A0A8H3YHK0_9TREE</name>
<dbReference type="OrthoDB" id="2595205at2759"/>
<reference evidence="3" key="1">
    <citation type="submission" date="2020-07" db="EMBL/GenBank/DDBJ databases">
        <title>Draft Genome Sequence of a Deep-Sea Yeast, Naganishia (Cryptococcus) liquefaciens strain N6.</title>
        <authorList>
            <person name="Han Y.W."/>
            <person name="Kajitani R."/>
            <person name="Morimoto H."/>
            <person name="Parhat M."/>
            <person name="Tsubouchi H."/>
            <person name="Bakenova O."/>
            <person name="Ogata M."/>
            <person name="Argunhan B."/>
            <person name="Aoki R."/>
            <person name="Kajiwara S."/>
            <person name="Itoh T."/>
            <person name="Iwasaki H."/>
        </authorList>
    </citation>
    <scope>NUCLEOTIDE SEQUENCE</scope>
    <source>
        <strain evidence="3">N6</strain>
    </source>
</reference>
<feature type="coiled-coil region" evidence="1">
    <location>
        <begin position="418"/>
        <end position="466"/>
    </location>
</feature>
<feature type="region of interest" description="Disordered" evidence="2">
    <location>
        <begin position="188"/>
        <end position="214"/>
    </location>
</feature>
<evidence type="ECO:0000256" key="1">
    <source>
        <dbReference type="SAM" id="Coils"/>
    </source>
</evidence>
<proteinExistence type="predicted"/>
<protein>
    <submittedName>
        <fullName evidence="3">Uncharacterized protein</fullName>
    </submittedName>
</protein>
<keyword evidence="1" id="KW-0175">Coiled coil</keyword>
<evidence type="ECO:0000313" key="3">
    <source>
        <dbReference type="EMBL" id="GHJ88272.1"/>
    </source>
</evidence>
<dbReference type="Proteomes" id="UP000620104">
    <property type="component" value="Unassembled WGS sequence"/>
</dbReference>
<dbReference type="AlphaFoldDB" id="A0A8H3YHK0"/>
<feature type="region of interest" description="Disordered" evidence="2">
    <location>
        <begin position="306"/>
        <end position="328"/>
    </location>
</feature>
<feature type="region of interest" description="Disordered" evidence="2">
    <location>
        <begin position="1"/>
        <end position="176"/>
    </location>
</feature>
<evidence type="ECO:0000313" key="4">
    <source>
        <dbReference type="Proteomes" id="UP000620104"/>
    </source>
</evidence>
<comment type="caution">
    <text evidence="3">The sequence shown here is derived from an EMBL/GenBank/DDBJ whole genome shotgun (WGS) entry which is preliminary data.</text>
</comment>
<feature type="compositionally biased region" description="Polar residues" evidence="2">
    <location>
        <begin position="137"/>
        <end position="148"/>
    </location>
</feature>
<keyword evidence="4" id="KW-1185">Reference proteome</keyword>
<dbReference type="EMBL" id="BLZA01000030">
    <property type="protein sequence ID" value="GHJ88272.1"/>
    <property type="molecule type" value="Genomic_DNA"/>
</dbReference>
<accession>A0A8H3YHK0</accession>
<evidence type="ECO:0000256" key="2">
    <source>
        <dbReference type="SAM" id="MobiDB-lite"/>
    </source>
</evidence>
<feature type="compositionally biased region" description="Basic and acidic residues" evidence="2">
    <location>
        <begin position="312"/>
        <end position="328"/>
    </location>
</feature>
<sequence length="512" mass="57948">MARVSVATPGRSVTTYQSGKKDSASRRPRSALKNIIIKPSLKVKQTSASRAIKNRKAVTEASSQSDECSTDGSGSGDSGSDEAKGQEEEFDPELRSLVYKSGLKAGQFKARPHKDTPTVSRTHVSRYRESVLVARSPTGSKTMLQTTRIGEDEDTDSGSTSTSGDDDGDDDRELDRVVKARSIIRVGGGHVAKEGKESVPTRNNAGALAKDREQGRRFGKDFALAVEPRMTVRKRPYETASRHIQQASKIHGLSKPQPVYARVRSRHKTRVYELSSSDTEAMDSNDDQHVFGIQEEKGVQMHHRDHVPRQNKHQDEVPRESRVFEEAHSRTRDYEHLRPEMAPAWSALKNVFHDINEKMRIHKNKVNEAIVEELEPMHKEAEKVYNHLAGHQTEKMISQQNLMENALNEHYETLHSAKRRVSSERKRLQEAFLQLKERYDKLQESRDEALTRAKKMVEELEGTQAQDAEGPKEEWRQVIEKAKAKAEKLLDPAVLSAKFAKQRKYIFQEVGI</sequence>
<gene>
    <name evidence="3" type="ORF">NliqN6_4674</name>
</gene>
<organism evidence="3 4">
    <name type="scientific">Naganishia liquefaciens</name>
    <dbReference type="NCBI Taxonomy" id="104408"/>
    <lineage>
        <taxon>Eukaryota</taxon>
        <taxon>Fungi</taxon>
        <taxon>Dikarya</taxon>
        <taxon>Basidiomycota</taxon>
        <taxon>Agaricomycotina</taxon>
        <taxon>Tremellomycetes</taxon>
        <taxon>Filobasidiales</taxon>
        <taxon>Filobasidiaceae</taxon>
        <taxon>Naganishia</taxon>
    </lineage>
</organism>